<proteinExistence type="predicted"/>
<gene>
    <name evidence="2" type="ORF">POCULU_LOCUS925</name>
</gene>
<name>A0A9N8VWA6_9GLOM</name>
<organism evidence="2 3">
    <name type="scientific">Paraglomus occultum</name>
    <dbReference type="NCBI Taxonomy" id="144539"/>
    <lineage>
        <taxon>Eukaryota</taxon>
        <taxon>Fungi</taxon>
        <taxon>Fungi incertae sedis</taxon>
        <taxon>Mucoromycota</taxon>
        <taxon>Glomeromycotina</taxon>
        <taxon>Glomeromycetes</taxon>
        <taxon>Paraglomerales</taxon>
        <taxon>Paraglomeraceae</taxon>
        <taxon>Paraglomus</taxon>
    </lineage>
</organism>
<accession>A0A9N8VWA6</accession>
<dbReference type="EMBL" id="CAJVPJ010000058">
    <property type="protein sequence ID" value="CAG8468587.1"/>
    <property type="molecule type" value="Genomic_DNA"/>
</dbReference>
<dbReference type="Proteomes" id="UP000789572">
    <property type="component" value="Unassembled WGS sequence"/>
</dbReference>
<sequence length="307" mass="36390">MSLDEQMTSATSVIRNHIVKHNEKNSDDKIDRITIEAERISIFYVKTECETQNSDAYQSPNNNEALLRLHKLYDDMNSKVEQMQSRVCGKEEAATDLYENIELSSFWLPAQSKTQVDAVNHIVQYTKEMVKAMKEQSHKLTHPNFADRDWRNRVYDLFERCKQGDPENYFYINIFRFKAGYCVIRDEGNNQRWAKHLFHFQKACRIYYELVRHVVAVMSGNYKGGRINAEWEQQIKRAIFDIEIDHVYFKKLDSRNWPVLKLRIKNYCDRTRLSRCEESEDSDDSSTEEEEEQSVTLVPEKPAKLKF</sequence>
<comment type="caution">
    <text evidence="2">The sequence shown here is derived from an EMBL/GenBank/DDBJ whole genome shotgun (WGS) entry which is preliminary data.</text>
</comment>
<dbReference type="OrthoDB" id="10477223at2759"/>
<dbReference type="AlphaFoldDB" id="A0A9N8VWA6"/>
<keyword evidence="3" id="KW-1185">Reference proteome</keyword>
<evidence type="ECO:0000313" key="3">
    <source>
        <dbReference type="Proteomes" id="UP000789572"/>
    </source>
</evidence>
<feature type="compositionally biased region" description="Acidic residues" evidence="1">
    <location>
        <begin position="278"/>
        <end position="293"/>
    </location>
</feature>
<protein>
    <submittedName>
        <fullName evidence="2">6195_t:CDS:1</fullName>
    </submittedName>
</protein>
<evidence type="ECO:0000313" key="2">
    <source>
        <dbReference type="EMBL" id="CAG8468587.1"/>
    </source>
</evidence>
<evidence type="ECO:0000256" key="1">
    <source>
        <dbReference type="SAM" id="MobiDB-lite"/>
    </source>
</evidence>
<feature type="region of interest" description="Disordered" evidence="1">
    <location>
        <begin position="275"/>
        <end position="307"/>
    </location>
</feature>
<reference evidence="2" key="1">
    <citation type="submission" date="2021-06" db="EMBL/GenBank/DDBJ databases">
        <authorList>
            <person name="Kallberg Y."/>
            <person name="Tangrot J."/>
            <person name="Rosling A."/>
        </authorList>
    </citation>
    <scope>NUCLEOTIDE SEQUENCE</scope>
    <source>
        <strain evidence="2">IA702</strain>
    </source>
</reference>